<feature type="binding site" evidence="6">
    <location>
        <position position="49"/>
    </location>
    <ligand>
        <name>Ca(2+)</name>
        <dbReference type="ChEBI" id="CHEBI:29108"/>
        <label>3</label>
    </ligand>
</feature>
<keyword evidence="9" id="KW-1185">Reference proteome</keyword>
<sequence>MDSALVSQLLISQLKCYLFTSFREMGNSEPTISNYPHAFPPTIGMFHYDAEEHWSTKPGPGMMDLESVAVHEIGHLLGLGSSSEPNAILFPSITSGVKKRELHGDGVQDIHHLYDLNITVKEVIIY</sequence>
<feature type="binding site" evidence="6">
    <location>
        <position position="75"/>
    </location>
    <ligand>
        <name>Zn(2+)</name>
        <dbReference type="ChEBI" id="CHEBI:29105"/>
        <label>2</label>
        <note>catalytic</note>
    </ligand>
</feature>
<gene>
    <name evidence="8" type="ORF">BVC80_9023g48</name>
</gene>
<dbReference type="PANTHER" id="PTHR10201">
    <property type="entry name" value="MATRIX METALLOPROTEINASE"/>
    <property type="match status" value="1"/>
</dbReference>
<dbReference type="GO" id="GO:0004222">
    <property type="term" value="F:metalloendopeptidase activity"/>
    <property type="evidence" value="ECO:0007669"/>
    <property type="project" value="InterPro"/>
</dbReference>
<dbReference type="EMBL" id="MVGT01001055">
    <property type="protein sequence ID" value="OVA14347.1"/>
    <property type="molecule type" value="Genomic_DNA"/>
</dbReference>
<protein>
    <submittedName>
        <fullName evidence="8">Peptidase M10</fullName>
    </submittedName>
</protein>
<dbReference type="InterPro" id="IPR001818">
    <property type="entry name" value="Pept_M10_metallopeptidase"/>
</dbReference>
<evidence type="ECO:0000313" key="9">
    <source>
        <dbReference type="Proteomes" id="UP000195402"/>
    </source>
</evidence>
<comment type="cofactor">
    <cofactor evidence="6">
        <name>Ca(2+)</name>
        <dbReference type="ChEBI" id="CHEBI:29108"/>
    </cofactor>
    <text evidence="6">Can bind about 5 Ca(2+) ions per subunit.</text>
</comment>
<evidence type="ECO:0000256" key="1">
    <source>
        <dbReference type="ARBA" id="ARBA00022670"/>
    </source>
</evidence>
<feature type="binding site" evidence="6">
    <location>
        <position position="52"/>
    </location>
    <ligand>
        <name>Ca(2+)</name>
        <dbReference type="ChEBI" id="CHEBI:29108"/>
        <label>3</label>
    </ligand>
</feature>
<evidence type="ECO:0000259" key="7">
    <source>
        <dbReference type="Pfam" id="PF00413"/>
    </source>
</evidence>
<dbReference type="PRINTS" id="PR00138">
    <property type="entry name" value="MATRIXIN"/>
</dbReference>
<feature type="binding site" evidence="6">
    <location>
        <position position="71"/>
    </location>
    <ligand>
        <name>Zn(2+)</name>
        <dbReference type="ChEBI" id="CHEBI:29105"/>
        <label>2</label>
        <note>catalytic</note>
    </ligand>
</feature>
<feature type="domain" description="Peptidase M10 metallopeptidase" evidence="7">
    <location>
        <begin position="36"/>
        <end position="114"/>
    </location>
</feature>
<accession>A0A200QV54</accession>
<dbReference type="PANTHER" id="PTHR10201:SF213">
    <property type="entry name" value="METALLOENDOPROTEINASE 2-MMP-LIKE"/>
    <property type="match status" value="1"/>
</dbReference>
<evidence type="ECO:0000313" key="8">
    <source>
        <dbReference type="EMBL" id="OVA14347.1"/>
    </source>
</evidence>
<keyword evidence="6" id="KW-0106">Calcium</keyword>
<comment type="caution">
    <text evidence="8">The sequence shown here is derived from an EMBL/GenBank/DDBJ whole genome shotgun (WGS) entry which is preliminary data.</text>
</comment>
<dbReference type="InterPro" id="IPR024079">
    <property type="entry name" value="MetalloPept_cat_dom_sf"/>
</dbReference>
<evidence type="ECO:0000256" key="5">
    <source>
        <dbReference type="PIRSR" id="PIRSR621190-1"/>
    </source>
</evidence>
<dbReference type="GO" id="GO:0031012">
    <property type="term" value="C:extracellular matrix"/>
    <property type="evidence" value="ECO:0007669"/>
    <property type="project" value="InterPro"/>
</dbReference>
<dbReference type="STRING" id="56857.A0A200QV54"/>
<keyword evidence="4 6" id="KW-0862">Zinc</keyword>
<dbReference type="Gene3D" id="3.40.390.10">
    <property type="entry name" value="Collagenase (Catalytic Domain)"/>
    <property type="match status" value="1"/>
</dbReference>
<proteinExistence type="predicted"/>
<dbReference type="OrthoDB" id="406838at2759"/>
<dbReference type="GO" id="GO:0030198">
    <property type="term" value="P:extracellular matrix organization"/>
    <property type="evidence" value="ECO:0007669"/>
    <property type="project" value="TreeGrafter"/>
</dbReference>
<feature type="binding site" evidence="6">
    <location>
        <position position="52"/>
    </location>
    <ligand>
        <name>Ca(2+)</name>
        <dbReference type="ChEBI" id="CHEBI:29108"/>
        <label>1</label>
    </ligand>
</feature>
<dbReference type="SUPFAM" id="SSF55486">
    <property type="entry name" value="Metalloproteases ('zincins'), catalytic domain"/>
    <property type="match status" value="1"/>
</dbReference>
<feature type="binding site" evidence="6">
    <location>
        <position position="47"/>
    </location>
    <ligand>
        <name>Zn(2+)</name>
        <dbReference type="ChEBI" id="CHEBI:29105"/>
        <label>1</label>
    </ligand>
</feature>
<feature type="binding site" evidence="6">
    <location>
        <position position="37"/>
    </location>
    <ligand>
        <name>Zn(2+)</name>
        <dbReference type="ChEBI" id="CHEBI:29105"/>
        <label>1</label>
    </ligand>
</feature>
<evidence type="ECO:0000256" key="6">
    <source>
        <dbReference type="PIRSR" id="PIRSR621190-2"/>
    </source>
</evidence>
<keyword evidence="3" id="KW-0378">Hydrolase</keyword>
<dbReference type="InterPro" id="IPR021190">
    <property type="entry name" value="Pept_M10A"/>
</dbReference>
<evidence type="ECO:0000256" key="4">
    <source>
        <dbReference type="ARBA" id="ARBA00022833"/>
    </source>
</evidence>
<keyword evidence="1" id="KW-0645">Protease</keyword>
<organism evidence="8 9">
    <name type="scientific">Macleaya cordata</name>
    <name type="common">Five-seeded plume-poppy</name>
    <name type="synonym">Bocconia cordata</name>
    <dbReference type="NCBI Taxonomy" id="56857"/>
    <lineage>
        <taxon>Eukaryota</taxon>
        <taxon>Viridiplantae</taxon>
        <taxon>Streptophyta</taxon>
        <taxon>Embryophyta</taxon>
        <taxon>Tracheophyta</taxon>
        <taxon>Spermatophyta</taxon>
        <taxon>Magnoliopsida</taxon>
        <taxon>Ranunculales</taxon>
        <taxon>Papaveraceae</taxon>
        <taxon>Papaveroideae</taxon>
        <taxon>Macleaya</taxon>
    </lineage>
</organism>
<dbReference type="AlphaFoldDB" id="A0A200QV54"/>
<comment type="cofactor">
    <cofactor evidence="6">
        <name>Zn(2+)</name>
        <dbReference type="ChEBI" id="CHEBI:29105"/>
    </cofactor>
    <text evidence="6">Binds 2 Zn(2+) ions per subunit.</text>
</comment>
<evidence type="ECO:0000256" key="2">
    <source>
        <dbReference type="ARBA" id="ARBA00022723"/>
    </source>
</evidence>
<dbReference type="Proteomes" id="UP000195402">
    <property type="component" value="Unassembled WGS sequence"/>
</dbReference>
<reference evidence="8 9" key="1">
    <citation type="journal article" date="2017" name="Mol. Plant">
        <title>The Genome of Medicinal Plant Macleaya cordata Provides New Insights into Benzylisoquinoline Alkaloids Metabolism.</title>
        <authorList>
            <person name="Liu X."/>
            <person name="Liu Y."/>
            <person name="Huang P."/>
            <person name="Ma Y."/>
            <person name="Qing Z."/>
            <person name="Tang Q."/>
            <person name="Cao H."/>
            <person name="Cheng P."/>
            <person name="Zheng Y."/>
            <person name="Yuan Z."/>
            <person name="Zhou Y."/>
            <person name="Liu J."/>
            <person name="Tang Z."/>
            <person name="Zhuo Y."/>
            <person name="Zhang Y."/>
            <person name="Yu L."/>
            <person name="Huang J."/>
            <person name="Yang P."/>
            <person name="Peng Q."/>
            <person name="Zhang J."/>
            <person name="Jiang W."/>
            <person name="Zhang Z."/>
            <person name="Lin K."/>
            <person name="Ro D.K."/>
            <person name="Chen X."/>
            <person name="Xiong X."/>
            <person name="Shang Y."/>
            <person name="Huang S."/>
            <person name="Zeng J."/>
        </authorList>
    </citation>
    <scope>NUCLEOTIDE SEQUENCE [LARGE SCALE GENOMIC DNA]</scope>
    <source>
        <strain evidence="9">cv. BLH2017</strain>
        <tissue evidence="8">Root</tissue>
    </source>
</reference>
<keyword evidence="2 6" id="KW-0479">Metal-binding</keyword>
<dbReference type="GO" id="GO:0030574">
    <property type="term" value="P:collagen catabolic process"/>
    <property type="evidence" value="ECO:0007669"/>
    <property type="project" value="TreeGrafter"/>
</dbReference>
<feature type="active site" evidence="5">
    <location>
        <position position="72"/>
    </location>
</feature>
<dbReference type="OMA" id="IARINFM"/>
<dbReference type="GO" id="GO:0006508">
    <property type="term" value="P:proteolysis"/>
    <property type="evidence" value="ECO:0007669"/>
    <property type="project" value="UniProtKB-KW"/>
</dbReference>
<dbReference type="Pfam" id="PF00413">
    <property type="entry name" value="Peptidase_M10"/>
    <property type="match status" value="1"/>
</dbReference>
<dbReference type="InParanoid" id="A0A200QV54"/>
<evidence type="ECO:0000256" key="3">
    <source>
        <dbReference type="ARBA" id="ARBA00022801"/>
    </source>
</evidence>
<name>A0A200QV54_MACCD</name>
<dbReference type="GO" id="GO:0008270">
    <property type="term" value="F:zinc ion binding"/>
    <property type="evidence" value="ECO:0007669"/>
    <property type="project" value="InterPro"/>
</dbReference>